<proteinExistence type="predicted"/>
<evidence type="ECO:0000313" key="1">
    <source>
        <dbReference type="EMBL" id="GIQ66370.1"/>
    </source>
</evidence>
<gene>
    <name evidence="1" type="ORF">PACILC2_49380</name>
</gene>
<evidence type="ECO:0008006" key="3">
    <source>
        <dbReference type="Google" id="ProtNLM"/>
    </source>
</evidence>
<dbReference type="EMBL" id="BOVJ01000177">
    <property type="protein sequence ID" value="GIQ66370.1"/>
    <property type="molecule type" value="Genomic_DNA"/>
</dbReference>
<evidence type="ECO:0000313" key="2">
    <source>
        <dbReference type="Proteomes" id="UP000680304"/>
    </source>
</evidence>
<dbReference type="Proteomes" id="UP000680304">
    <property type="component" value="Unassembled WGS sequence"/>
</dbReference>
<dbReference type="Gene3D" id="3.40.50.2300">
    <property type="match status" value="1"/>
</dbReference>
<dbReference type="InterPro" id="IPR011006">
    <property type="entry name" value="CheY-like_superfamily"/>
</dbReference>
<sequence length="50" mass="5658">MTMTEYKKSGIRIVLADDQPIIRQGLKYMIGMQPDMEVVGEAGSKRQETL</sequence>
<organism evidence="1 2">
    <name type="scientific">Paenibacillus cisolokensis</name>
    <dbReference type="NCBI Taxonomy" id="1658519"/>
    <lineage>
        <taxon>Bacteria</taxon>
        <taxon>Bacillati</taxon>
        <taxon>Bacillota</taxon>
        <taxon>Bacilli</taxon>
        <taxon>Bacillales</taxon>
        <taxon>Paenibacillaceae</taxon>
        <taxon>Paenibacillus</taxon>
    </lineage>
</organism>
<reference evidence="1 2" key="1">
    <citation type="submission" date="2021-04" db="EMBL/GenBank/DDBJ databases">
        <title>Draft genome sequence of Paenibacillus cisolokensis, LC2-13A.</title>
        <authorList>
            <person name="Uke A."/>
            <person name="Chhe C."/>
            <person name="Baramee S."/>
            <person name="Kosugi A."/>
        </authorList>
    </citation>
    <scope>NUCLEOTIDE SEQUENCE [LARGE SCALE GENOMIC DNA]</scope>
    <source>
        <strain evidence="1 2">LC2-13A</strain>
    </source>
</reference>
<accession>A0ABQ4NDX2</accession>
<dbReference type="SUPFAM" id="SSF52172">
    <property type="entry name" value="CheY-like"/>
    <property type="match status" value="1"/>
</dbReference>
<comment type="caution">
    <text evidence="1">The sequence shown here is derived from an EMBL/GenBank/DDBJ whole genome shotgun (WGS) entry which is preliminary data.</text>
</comment>
<protein>
    <recommendedName>
        <fullName evidence="3">Response regulatory domain-containing protein</fullName>
    </recommendedName>
</protein>
<keyword evidence="2" id="KW-1185">Reference proteome</keyword>
<name>A0ABQ4NDX2_9BACL</name>